<evidence type="ECO:0000256" key="6">
    <source>
        <dbReference type="SAM" id="Phobius"/>
    </source>
</evidence>
<evidence type="ECO:0000256" key="3">
    <source>
        <dbReference type="ARBA" id="ARBA00022692"/>
    </source>
</evidence>
<dbReference type="PANTHER" id="PTHR13353:SF14">
    <property type="entry name" value="PROTEIN PGR"/>
    <property type="match status" value="1"/>
</dbReference>
<evidence type="ECO:0000256" key="4">
    <source>
        <dbReference type="ARBA" id="ARBA00022989"/>
    </source>
</evidence>
<accession>A0AAW1PUS6</accession>
<comment type="similarity">
    <text evidence="2">Belongs to the TMEM19 family.</text>
</comment>
<reference evidence="7 8" key="1">
    <citation type="journal article" date="2024" name="Nat. Commun.">
        <title>Phylogenomics reveals the evolutionary origins of lichenization in chlorophyte algae.</title>
        <authorList>
            <person name="Puginier C."/>
            <person name="Libourel C."/>
            <person name="Otte J."/>
            <person name="Skaloud P."/>
            <person name="Haon M."/>
            <person name="Grisel S."/>
            <person name="Petersen M."/>
            <person name="Berrin J.G."/>
            <person name="Delaux P.M."/>
            <person name="Dal Grande F."/>
            <person name="Keller J."/>
        </authorList>
    </citation>
    <scope>NUCLEOTIDE SEQUENCE [LARGE SCALE GENOMIC DNA]</scope>
    <source>
        <strain evidence="7 8">SAG 2043</strain>
    </source>
</reference>
<evidence type="ECO:0000256" key="2">
    <source>
        <dbReference type="ARBA" id="ARBA00009012"/>
    </source>
</evidence>
<sequence>MACVAAPSALCVFASLCIASILAARGLRHRSLSADGAVAAFLVGVLHMLCGPQFGMTLISFYLTSSKLTKLPGALCLLLFGHLVVRVGRAQPSGATPDHNWQGRA</sequence>
<organism evidence="7 8">
    <name type="scientific">[Myrmecia] bisecta</name>
    <dbReference type="NCBI Taxonomy" id="41462"/>
    <lineage>
        <taxon>Eukaryota</taxon>
        <taxon>Viridiplantae</taxon>
        <taxon>Chlorophyta</taxon>
        <taxon>core chlorophytes</taxon>
        <taxon>Trebouxiophyceae</taxon>
        <taxon>Trebouxiales</taxon>
        <taxon>Trebouxiaceae</taxon>
        <taxon>Myrmecia</taxon>
    </lineage>
</organism>
<dbReference type="GO" id="GO:0016020">
    <property type="term" value="C:membrane"/>
    <property type="evidence" value="ECO:0007669"/>
    <property type="project" value="UniProtKB-SubCell"/>
</dbReference>
<proteinExistence type="inferred from homology"/>
<dbReference type="EMBL" id="JALJOR010000009">
    <property type="protein sequence ID" value="KAK9811894.1"/>
    <property type="molecule type" value="Genomic_DNA"/>
</dbReference>
<dbReference type="Pfam" id="PF01940">
    <property type="entry name" value="DUF92"/>
    <property type="match status" value="1"/>
</dbReference>
<feature type="transmembrane region" description="Helical" evidence="6">
    <location>
        <begin position="39"/>
        <end position="63"/>
    </location>
</feature>
<dbReference type="AlphaFoldDB" id="A0AAW1PUS6"/>
<comment type="caution">
    <text evidence="7">The sequence shown here is derived from an EMBL/GenBank/DDBJ whole genome shotgun (WGS) entry which is preliminary data.</text>
</comment>
<evidence type="ECO:0000313" key="8">
    <source>
        <dbReference type="Proteomes" id="UP001489004"/>
    </source>
</evidence>
<dbReference type="PANTHER" id="PTHR13353">
    <property type="entry name" value="TRANSMEMBRANE PROTEIN 19"/>
    <property type="match status" value="1"/>
</dbReference>
<gene>
    <name evidence="7" type="ORF">WJX72_011997</name>
</gene>
<evidence type="ECO:0000256" key="5">
    <source>
        <dbReference type="ARBA" id="ARBA00023136"/>
    </source>
</evidence>
<dbReference type="Proteomes" id="UP001489004">
    <property type="component" value="Unassembled WGS sequence"/>
</dbReference>
<name>A0AAW1PUS6_9CHLO</name>
<keyword evidence="4 6" id="KW-1133">Transmembrane helix</keyword>
<evidence type="ECO:0000256" key="1">
    <source>
        <dbReference type="ARBA" id="ARBA00004141"/>
    </source>
</evidence>
<keyword evidence="5 6" id="KW-0472">Membrane</keyword>
<comment type="subcellular location">
    <subcellularLocation>
        <location evidence="1">Membrane</location>
        <topology evidence="1">Multi-pass membrane protein</topology>
    </subcellularLocation>
</comment>
<protein>
    <submittedName>
        <fullName evidence="7">Uncharacterized protein</fullName>
    </submittedName>
</protein>
<dbReference type="InterPro" id="IPR002794">
    <property type="entry name" value="DUF92_TMEM19"/>
</dbReference>
<keyword evidence="8" id="KW-1185">Reference proteome</keyword>
<evidence type="ECO:0000313" key="7">
    <source>
        <dbReference type="EMBL" id="KAK9811894.1"/>
    </source>
</evidence>
<keyword evidence="3 6" id="KW-0812">Transmembrane</keyword>